<keyword evidence="4" id="KW-1185">Reference proteome</keyword>
<dbReference type="Proteomes" id="UP000003303">
    <property type="component" value="Unassembled WGS sequence"/>
</dbReference>
<dbReference type="eggNOG" id="ENOG502Z7U1">
    <property type="taxonomic scope" value="Bacteria"/>
</dbReference>
<feature type="signal peptide" evidence="1">
    <location>
        <begin position="1"/>
        <end position="18"/>
    </location>
</feature>
<protein>
    <submittedName>
        <fullName evidence="3">PorT protein</fullName>
    </submittedName>
</protein>
<dbReference type="EMBL" id="ACLR01000111">
    <property type="protein sequence ID" value="EEK17216.1"/>
    <property type="molecule type" value="Genomic_DNA"/>
</dbReference>
<keyword evidence="1" id="KW-0732">Signal</keyword>
<evidence type="ECO:0000313" key="3">
    <source>
        <dbReference type="EMBL" id="EEK17216.1"/>
    </source>
</evidence>
<dbReference type="InterPro" id="IPR025665">
    <property type="entry name" value="Beta-barrel_OMP_2"/>
</dbReference>
<evidence type="ECO:0000256" key="1">
    <source>
        <dbReference type="SAM" id="SignalP"/>
    </source>
</evidence>
<feature type="domain" description="Outer membrane protein beta-barrel" evidence="2">
    <location>
        <begin position="18"/>
        <end position="201"/>
    </location>
</feature>
<gene>
    <name evidence="3" type="primary">porT</name>
    <name evidence="3" type="ORF">PORUE0001_1132</name>
</gene>
<feature type="chain" id="PRO_5002914611" evidence="1">
    <location>
        <begin position="19"/>
        <end position="235"/>
    </location>
</feature>
<dbReference type="STRING" id="596327.PORUE0001_1132"/>
<comment type="caution">
    <text evidence="3">The sequence shown here is derived from an EMBL/GenBank/DDBJ whole genome shotgun (WGS) entry which is preliminary data.</text>
</comment>
<sequence length="235" mass="26508">MGLLLLLLGVPMATTLSAQTARPMTRPYADHRRFNWGFHVGAHVEDLIIDNLGPTEGEAQTLYAAVPSYSPGFSVGVIANYNPHIDWSIRVLPTLHFGEQRLLFKSWGETSEETFEFIPMRTSQIELPLLVKYSSVRFNDTRPYLVGGVYGLLNMGQKKGAPLQFAPLSAGWTFGVGCDIYLRYFKLSPELRFDFGVTDLIRHHRPDLDDGASLRYTNALRRGTGRMIMLTFCFE</sequence>
<accession>C2MAQ3</accession>
<dbReference type="AlphaFoldDB" id="C2MAQ3"/>
<organism evidence="3 4">
    <name type="scientific">Porphyromonas uenonis 60-3</name>
    <dbReference type="NCBI Taxonomy" id="596327"/>
    <lineage>
        <taxon>Bacteria</taxon>
        <taxon>Pseudomonadati</taxon>
        <taxon>Bacteroidota</taxon>
        <taxon>Bacteroidia</taxon>
        <taxon>Bacteroidales</taxon>
        <taxon>Porphyromonadaceae</taxon>
        <taxon>Porphyromonas</taxon>
    </lineage>
</organism>
<name>C2MAQ3_9PORP</name>
<dbReference type="Pfam" id="PF13568">
    <property type="entry name" value="OMP_b-brl_2"/>
    <property type="match status" value="1"/>
</dbReference>
<evidence type="ECO:0000313" key="4">
    <source>
        <dbReference type="Proteomes" id="UP000003303"/>
    </source>
</evidence>
<reference evidence="3 4" key="1">
    <citation type="submission" date="2009-04" db="EMBL/GenBank/DDBJ databases">
        <authorList>
            <person name="Sebastian Y."/>
            <person name="Madupu R."/>
            <person name="Durkin A.S."/>
            <person name="Torralba M."/>
            <person name="Methe B."/>
            <person name="Sutton G.G."/>
            <person name="Strausberg R.L."/>
            <person name="Nelson K.E."/>
        </authorList>
    </citation>
    <scope>NUCLEOTIDE SEQUENCE [LARGE SCALE GENOMIC DNA]</scope>
    <source>
        <strain evidence="3 4">60-3</strain>
    </source>
</reference>
<proteinExistence type="predicted"/>
<evidence type="ECO:0000259" key="2">
    <source>
        <dbReference type="Pfam" id="PF13568"/>
    </source>
</evidence>